<feature type="signal peptide" evidence="1">
    <location>
        <begin position="1"/>
        <end position="16"/>
    </location>
</feature>
<keyword evidence="1" id="KW-0732">Signal</keyword>
<sequence>MIKKIMLVLLAASLMAGCVSKRTVDMPFSHLFKEVCVGRYQIELPIDLEYYNSLYKDGSLTFDIRDGRNRSGKSGLYSYDNAAQLWIENTELKSSERIGEALTYYEDYKSGLDLITSYDFFDQGGPYEGYILDAYGLRKFSDHKYAIEVSAPTEEYESHDRQYKNKYAEIVKTFSDRALLFKHQAWPHNQLGVCINNDILMNTANALPDEYLSVMHSNGKRTSFRFVFEAYSADRREYLQQTMDHETGIIRYFASERFSVAGRSGRLLISPGRYSEKELQFKWVASSPEAGSTRFPYMEIRGKVRIDEYPELHAAGMTNEAFLVLLLDGMKVRDNGLVGTR</sequence>
<dbReference type="PROSITE" id="PS51257">
    <property type="entry name" value="PROKAR_LIPOPROTEIN"/>
    <property type="match status" value="1"/>
</dbReference>
<evidence type="ECO:0008006" key="4">
    <source>
        <dbReference type="Google" id="ProtNLM"/>
    </source>
</evidence>
<comment type="caution">
    <text evidence="2">The sequence shown here is derived from an EMBL/GenBank/DDBJ whole genome shotgun (WGS) entry which is preliminary data.</text>
</comment>
<name>A0A2V1H0J3_9GAMM</name>
<protein>
    <recommendedName>
        <fullName evidence="4">Tle cognate immunity protein 4 C-terminal domain-containing protein</fullName>
    </recommendedName>
</protein>
<proteinExistence type="predicted"/>
<evidence type="ECO:0000256" key="1">
    <source>
        <dbReference type="SAM" id="SignalP"/>
    </source>
</evidence>
<accession>A0A2V1H0J3</accession>
<dbReference type="RefSeq" id="WP_116687204.1">
    <property type="nucleotide sequence ID" value="NZ_CAWNYD010000004.1"/>
</dbReference>
<evidence type="ECO:0000313" key="2">
    <source>
        <dbReference type="EMBL" id="PVZ68819.1"/>
    </source>
</evidence>
<dbReference type="Proteomes" id="UP000244906">
    <property type="component" value="Unassembled WGS sequence"/>
</dbReference>
<dbReference type="AlphaFoldDB" id="A0A2V1H0J3"/>
<gene>
    <name evidence="2" type="ORF">DC094_11210</name>
</gene>
<keyword evidence="3" id="KW-1185">Reference proteome</keyword>
<organism evidence="2 3">
    <name type="scientific">Pelagibaculum spongiae</name>
    <dbReference type="NCBI Taxonomy" id="2080658"/>
    <lineage>
        <taxon>Bacteria</taxon>
        <taxon>Pseudomonadati</taxon>
        <taxon>Pseudomonadota</taxon>
        <taxon>Gammaproteobacteria</taxon>
        <taxon>Oceanospirillales</taxon>
        <taxon>Pelagibaculum</taxon>
    </lineage>
</organism>
<evidence type="ECO:0000313" key="3">
    <source>
        <dbReference type="Proteomes" id="UP000244906"/>
    </source>
</evidence>
<reference evidence="2 3" key="1">
    <citation type="submission" date="2018-04" db="EMBL/GenBank/DDBJ databases">
        <title>Thalassorhabdus spongiae gen. nov., sp. nov., isolated from a marine sponge in South-West Iceland.</title>
        <authorList>
            <person name="Knobloch S."/>
            <person name="Daussin A."/>
            <person name="Johannsson R."/>
            <person name="Marteinsson V.T."/>
        </authorList>
    </citation>
    <scope>NUCLEOTIDE SEQUENCE [LARGE SCALE GENOMIC DNA]</scope>
    <source>
        <strain evidence="2 3">Hp12</strain>
    </source>
</reference>
<dbReference type="EMBL" id="QDDL01000004">
    <property type="protein sequence ID" value="PVZ68819.1"/>
    <property type="molecule type" value="Genomic_DNA"/>
</dbReference>
<feature type="chain" id="PRO_5015884914" description="Tle cognate immunity protein 4 C-terminal domain-containing protein" evidence="1">
    <location>
        <begin position="17"/>
        <end position="341"/>
    </location>
</feature>